<dbReference type="Gene3D" id="3.40.50.1820">
    <property type="entry name" value="alpha/beta hydrolase"/>
    <property type="match status" value="1"/>
</dbReference>
<evidence type="ECO:0000313" key="2">
    <source>
        <dbReference type="EMBL" id="PXF46973.1"/>
    </source>
</evidence>
<protein>
    <submittedName>
        <fullName evidence="2">Monoacylglycerol lipase</fullName>
    </submittedName>
</protein>
<dbReference type="PRINTS" id="PR00111">
    <property type="entry name" value="ABHYDROLASE"/>
</dbReference>
<keyword evidence="3" id="KW-1185">Reference proteome</keyword>
<sequence>MTENLATDTNVTIEIDHLGGYKQGELSACNDYKIATYFWEPKCGIAQAKGIVFLFHGILGHTVFEWLAPDENNYRTLLKGSVVDRLLELGLIVIGHDHPGHGRTSGLHGYFDSFDHIRDAAIEVVESFKNRDDLKGKKTFILGMSMGGTTTVLVCKKRPDLVDGVMLLSPAVRTPDDMFGPYGQFLFAIRPFLAFLVPKLPVLKLPPSPDPIIRDAVSKDGLLYRGKLRVRVAMEFLRVYKEIDDSADTLKFKSVIIFVGSQDAIVSPTGIKQFVGRIQSDDKRMFVHDIGHEVFRETGCKGAVDEGIRWFKSHIEN</sequence>
<dbReference type="InterPro" id="IPR051044">
    <property type="entry name" value="MAG_DAG_Lipase"/>
</dbReference>
<dbReference type="STRING" id="448386.A0A2V3IY31"/>
<proteinExistence type="predicted"/>
<dbReference type="InterPro" id="IPR022742">
    <property type="entry name" value="Hydrolase_4"/>
</dbReference>
<dbReference type="Pfam" id="PF12146">
    <property type="entry name" value="Hydrolase_4"/>
    <property type="match status" value="1"/>
</dbReference>
<dbReference type="Proteomes" id="UP000247409">
    <property type="component" value="Unassembled WGS sequence"/>
</dbReference>
<dbReference type="AlphaFoldDB" id="A0A2V3IY31"/>
<reference evidence="2 3" key="1">
    <citation type="journal article" date="2018" name="Mol. Biol. Evol.">
        <title>Analysis of the draft genome of the red seaweed Gracilariopsis chorda provides insights into genome size evolution in Rhodophyta.</title>
        <authorList>
            <person name="Lee J."/>
            <person name="Yang E.C."/>
            <person name="Graf L."/>
            <person name="Yang J.H."/>
            <person name="Qiu H."/>
            <person name="Zel Zion U."/>
            <person name="Chan C.X."/>
            <person name="Stephens T.G."/>
            <person name="Weber A.P.M."/>
            <person name="Boo G.H."/>
            <person name="Boo S.M."/>
            <person name="Kim K.M."/>
            <person name="Shin Y."/>
            <person name="Jung M."/>
            <person name="Lee S.J."/>
            <person name="Yim H.S."/>
            <person name="Lee J.H."/>
            <person name="Bhattacharya D."/>
            <person name="Yoon H.S."/>
        </authorList>
    </citation>
    <scope>NUCLEOTIDE SEQUENCE [LARGE SCALE GENOMIC DNA]</scope>
    <source>
        <strain evidence="2 3">SKKU-2015</strain>
        <tissue evidence="2">Whole body</tissue>
    </source>
</reference>
<name>A0A2V3IY31_9FLOR</name>
<gene>
    <name evidence="2" type="ORF">BWQ96_03311</name>
</gene>
<dbReference type="PANTHER" id="PTHR11614">
    <property type="entry name" value="PHOSPHOLIPASE-RELATED"/>
    <property type="match status" value="1"/>
</dbReference>
<evidence type="ECO:0000259" key="1">
    <source>
        <dbReference type="Pfam" id="PF12146"/>
    </source>
</evidence>
<dbReference type="OrthoDB" id="2498029at2759"/>
<comment type="caution">
    <text evidence="2">The sequence shown here is derived from an EMBL/GenBank/DDBJ whole genome shotgun (WGS) entry which is preliminary data.</text>
</comment>
<dbReference type="EMBL" id="NBIV01000031">
    <property type="protein sequence ID" value="PXF46973.1"/>
    <property type="molecule type" value="Genomic_DNA"/>
</dbReference>
<organism evidence="2 3">
    <name type="scientific">Gracilariopsis chorda</name>
    <dbReference type="NCBI Taxonomy" id="448386"/>
    <lineage>
        <taxon>Eukaryota</taxon>
        <taxon>Rhodophyta</taxon>
        <taxon>Florideophyceae</taxon>
        <taxon>Rhodymeniophycidae</taxon>
        <taxon>Gracilariales</taxon>
        <taxon>Gracilariaceae</taxon>
        <taxon>Gracilariopsis</taxon>
    </lineage>
</organism>
<dbReference type="InterPro" id="IPR029058">
    <property type="entry name" value="AB_hydrolase_fold"/>
</dbReference>
<dbReference type="SUPFAM" id="SSF53474">
    <property type="entry name" value="alpha/beta-Hydrolases"/>
    <property type="match status" value="1"/>
</dbReference>
<accession>A0A2V3IY31</accession>
<feature type="domain" description="Serine aminopeptidase S33" evidence="1">
    <location>
        <begin position="82"/>
        <end position="298"/>
    </location>
</feature>
<evidence type="ECO:0000313" key="3">
    <source>
        <dbReference type="Proteomes" id="UP000247409"/>
    </source>
</evidence>
<dbReference type="InterPro" id="IPR000073">
    <property type="entry name" value="AB_hydrolase_1"/>
</dbReference>